<feature type="chain" id="PRO_5038906557" evidence="2">
    <location>
        <begin position="29"/>
        <end position="486"/>
    </location>
</feature>
<evidence type="ECO:0000313" key="3">
    <source>
        <dbReference type="EMBL" id="QFG69625.1"/>
    </source>
</evidence>
<feature type="region of interest" description="Disordered" evidence="1">
    <location>
        <begin position="27"/>
        <end position="75"/>
    </location>
</feature>
<accession>A0A5J6V741</accession>
<dbReference type="RefSeq" id="WP_158062084.1">
    <property type="nucleotide sequence ID" value="NZ_CP044427.1"/>
</dbReference>
<proteinExistence type="predicted"/>
<dbReference type="Proteomes" id="UP000326546">
    <property type="component" value="Chromosome"/>
</dbReference>
<evidence type="ECO:0000256" key="1">
    <source>
        <dbReference type="SAM" id="MobiDB-lite"/>
    </source>
</evidence>
<evidence type="ECO:0000313" key="4">
    <source>
        <dbReference type="Proteomes" id="UP000326546"/>
    </source>
</evidence>
<dbReference type="EMBL" id="CP044427">
    <property type="protein sequence ID" value="QFG69625.1"/>
    <property type="molecule type" value="Genomic_DNA"/>
</dbReference>
<keyword evidence="2" id="KW-0732">Signal</keyword>
<organism evidence="3 4">
    <name type="scientific">Ornithinimicrobium pratense</name>
    <dbReference type="NCBI Taxonomy" id="2593973"/>
    <lineage>
        <taxon>Bacteria</taxon>
        <taxon>Bacillati</taxon>
        <taxon>Actinomycetota</taxon>
        <taxon>Actinomycetes</taxon>
        <taxon>Micrococcales</taxon>
        <taxon>Ornithinimicrobiaceae</taxon>
        <taxon>Ornithinimicrobium</taxon>
    </lineage>
</organism>
<name>A0A5J6V741_9MICO</name>
<keyword evidence="4" id="KW-1185">Reference proteome</keyword>
<dbReference type="OrthoDB" id="4859011at2"/>
<dbReference type="PROSITE" id="PS51257">
    <property type="entry name" value="PROKAR_LIPOPROTEIN"/>
    <property type="match status" value="1"/>
</dbReference>
<reference evidence="3 4" key="1">
    <citation type="submission" date="2019-09" db="EMBL/GenBank/DDBJ databases">
        <title>Serinicoccus pratensis sp. nov., isolated from meadow soil.</title>
        <authorList>
            <person name="Zhang W."/>
        </authorList>
    </citation>
    <scope>NUCLEOTIDE SEQUENCE [LARGE SCALE GENOMIC DNA]</scope>
    <source>
        <strain evidence="3 4">W204</strain>
    </source>
</reference>
<gene>
    <name evidence="3" type="ORF">FY030_13755</name>
</gene>
<evidence type="ECO:0000256" key="2">
    <source>
        <dbReference type="SAM" id="SignalP"/>
    </source>
</evidence>
<dbReference type="KEGG" id="serw:FY030_13755"/>
<feature type="signal peptide" evidence="2">
    <location>
        <begin position="1"/>
        <end position="28"/>
    </location>
</feature>
<dbReference type="AlphaFoldDB" id="A0A5J6V741"/>
<protein>
    <submittedName>
        <fullName evidence="3">Uncharacterized protein</fullName>
    </submittedName>
</protein>
<feature type="compositionally biased region" description="Low complexity" evidence="1">
    <location>
        <begin position="34"/>
        <end position="51"/>
    </location>
</feature>
<sequence length="486" mass="52703">MTRRRRGLATGTTLAAFLLITGCAVGSADPGEGARPTPTATSEAAPETAIPTEDDQVGSATQDDAATTVAEPQPVDDEQVLATVLAMDDALQVGDVEAYLTHVSGDLQEEQRAWFQAVTDAALDVRELRLDGVVSRRGCVDDGEPCLEGGTVAHVGLRHQFTGADPQPVLEQYRWVLADLGDGVPVLVESWGRDGDFYGYPQLWDLGEELVSLDGHHVSVLVQLSQMAKAETLLDSLDRAAETTLAELPWVAEGRDRLVVQLAPAEALEEHGWAERTGSSLWLRVSREELPREPGQLSTQDTPVQGHLFLDLDLAWADLEDFGASPGGQTELRYVAAYAATWGEDPTAWPEDWILEGPAYWWSAADDAIYAENLRYALGDHFALLGPPVALPLAPPDLEDLHAGEDFALEALALATYIDETYGRAALIELVGLLIPLDQRHDRDQIAEAYQETLGIDSDTLLDGYTEWTETLPTTDDLLGPPPQGR</sequence>